<dbReference type="InterPro" id="IPR011029">
    <property type="entry name" value="DEATH-like_dom_sf"/>
</dbReference>
<dbReference type="GO" id="GO:0090729">
    <property type="term" value="F:toxin activity"/>
    <property type="evidence" value="ECO:0007669"/>
    <property type="project" value="UniProtKB-KW"/>
</dbReference>
<feature type="repeat" description="ANK" evidence="12">
    <location>
        <begin position="53"/>
        <end position="85"/>
    </location>
</feature>
<dbReference type="SMART" id="SM00005">
    <property type="entry name" value="DEATH"/>
    <property type="match status" value="1"/>
</dbReference>
<evidence type="ECO:0000313" key="14">
    <source>
        <dbReference type="EMBL" id="KAF8768287.1"/>
    </source>
</evidence>
<dbReference type="PROSITE" id="PS50088">
    <property type="entry name" value="ANK_REPEAT"/>
    <property type="match status" value="6"/>
</dbReference>
<keyword evidence="11" id="KW-0472">Membrane</keyword>
<comment type="caution">
    <text evidence="14">The sequence shown here is derived from an EMBL/GenBank/DDBJ whole genome shotgun (WGS) entry which is preliminary data.</text>
</comment>
<keyword evidence="9" id="KW-0638">Presynaptic neurotoxin</keyword>
<keyword evidence="8" id="KW-0677">Repeat</keyword>
<evidence type="ECO:0000256" key="11">
    <source>
        <dbReference type="ARBA" id="ARBA00023298"/>
    </source>
</evidence>
<evidence type="ECO:0000256" key="9">
    <source>
        <dbReference type="ARBA" id="ARBA00023028"/>
    </source>
</evidence>
<feature type="repeat" description="ANK" evidence="12">
    <location>
        <begin position="185"/>
        <end position="217"/>
    </location>
</feature>
<keyword evidence="5" id="KW-1052">Target cell membrane</keyword>
<organism evidence="14 15">
    <name type="scientific">Argiope bruennichi</name>
    <name type="common">Wasp spider</name>
    <name type="synonym">Aranea bruennichi</name>
    <dbReference type="NCBI Taxonomy" id="94029"/>
    <lineage>
        <taxon>Eukaryota</taxon>
        <taxon>Metazoa</taxon>
        <taxon>Ecdysozoa</taxon>
        <taxon>Arthropoda</taxon>
        <taxon>Chelicerata</taxon>
        <taxon>Arachnida</taxon>
        <taxon>Araneae</taxon>
        <taxon>Araneomorphae</taxon>
        <taxon>Entelegynae</taxon>
        <taxon>Araneoidea</taxon>
        <taxon>Araneidae</taxon>
        <taxon>Argiope</taxon>
    </lineage>
</organism>
<reference evidence="14" key="2">
    <citation type="submission" date="2020-06" db="EMBL/GenBank/DDBJ databases">
        <authorList>
            <person name="Sheffer M."/>
        </authorList>
    </citation>
    <scope>NUCLEOTIDE SEQUENCE</scope>
</reference>
<dbReference type="Gene3D" id="1.10.533.10">
    <property type="entry name" value="Death Domain, Fas"/>
    <property type="match status" value="1"/>
</dbReference>
<evidence type="ECO:0000256" key="3">
    <source>
        <dbReference type="ARBA" id="ARBA00022483"/>
    </source>
</evidence>
<dbReference type="CDD" id="cd08782">
    <property type="entry name" value="Death_DAPK1"/>
    <property type="match status" value="1"/>
</dbReference>
<name>A0A8T0EA77_ARGBR</name>
<feature type="repeat" description="ANK" evidence="12">
    <location>
        <begin position="20"/>
        <end position="52"/>
    </location>
</feature>
<dbReference type="GO" id="GO:0007165">
    <property type="term" value="P:signal transduction"/>
    <property type="evidence" value="ECO:0007669"/>
    <property type="project" value="InterPro"/>
</dbReference>
<comment type="subcellular location">
    <subcellularLocation>
        <location evidence="2">Secreted</location>
    </subcellularLocation>
    <subcellularLocation>
        <location evidence="1">Target cell membrane</location>
    </subcellularLocation>
</comment>
<dbReference type="Pfam" id="PF00531">
    <property type="entry name" value="Death"/>
    <property type="match status" value="1"/>
</dbReference>
<dbReference type="PROSITE" id="PS50017">
    <property type="entry name" value="DEATH_DOMAIN"/>
    <property type="match status" value="1"/>
</dbReference>
<dbReference type="GO" id="GO:0005576">
    <property type="term" value="C:extracellular region"/>
    <property type="evidence" value="ECO:0007669"/>
    <property type="project" value="UniProtKB-SubCell"/>
</dbReference>
<evidence type="ECO:0000256" key="1">
    <source>
        <dbReference type="ARBA" id="ARBA00004175"/>
    </source>
</evidence>
<evidence type="ECO:0000256" key="2">
    <source>
        <dbReference type="ARBA" id="ARBA00004613"/>
    </source>
</evidence>
<dbReference type="InterPro" id="IPR036770">
    <property type="entry name" value="Ankyrin_rpt-contain_sf"/>
</dbReference>
<keyword evidence="3" id="KW-0268">Exocytosis</keyword>
<keyword evidence="14" id="KW-0418">Kinase</keyword>
<evidence type="ECO:0000256" key="8">
    <source>
        <dbReference type="ARBA" id="ARBA00022737"/>
    </source>
</evidence>
<dbReference type="GO" id="GO:0016301">
    <property type="term" value="F:kinase activity"/>
    <property type="evidence" value="ECO:0007669"/>
    <property type="project" value="UniProtKB-KW"/>
</dbReference>
<feature type="domain" description="Death" evidence="13">
    <location>
        <begin position="791"/>
        <end position="860"/>
    </location>
</feature>
<keyword evidence="4" id="KW-0964">Secreted</keyword>
<evidence type="ECO:0000313" key="15">
    <source>
        <dbReference type="Proteomes" id="UP000807504"/>
    </source>
</evidence>
<dbReference type="InterPro" id="IPR002110">
    <property type="entry name" value="Ankyrin_rpt"/>
</dbReference>
<reference evidence="14" key="1">
    <citation type="journal article" date="2020" name="bioRxiv">
        <title>Chromosome-level reference genome of the European wasp spider Argiope bruennichi: a resource for studies on range expansion and evolutionary adaptation.</title>
        <authorList>
            <person name="Sheffer M.M."/>
            <person name="Hoppe A."/>
            <person name="Krehenwinkel H."/>
            <person name="Uhl G."/>
            <person name="Kuss A.W."/>
            <person name="Jensen L."/>
            <person name="Jensen C."/>
            <person name="Gillespie R.G."/>
            <person name="Hoff K.J."/>
            <person name="Prost S."/>
        </authorList>
    </citation>
    <scope>NUCLEOTIDE SEQUENCE</scope>
</reference>
<evidence type="ECO:0000256" key="5">
    <source>
        <dbReference type="ARBA" id="ARBA00022537"/>
    </source>
</evidence>
<protein>
    <submittedName>
        <fullName evidence="14">Death-associated protein kinase dapk-1 like protein</fullName>
    </submittedName>
</protein>
<dbReference type="SUPFAM" id="SSF47986">
    <property type="entry name" value="DEATH domain"/>
    <property type="match status" value="1"/>
</dbReference>
<dbReference type="AlphaFoldDB" id="A0A8T0EA77"/>
<dbReference type="Proteomes" id="UP000807504">
    <property type="component" value="Unassembled WGS sequence"/>
</dbReference>
<keyword evidence="10 12" id="KW-0040">ANK repeat</keyword>
<evidence type="ECO:0000256" key="6">
    <source>
        <dbReference type="ARBA" id="ARBA00022656"/>
    </source>
</evidence>
<feature type="repeat" description="ANK" evidence="12">
    <location>
        <begin position="152"/>
        <end position="184"/>
    </location>
</feature>
<feature type="repeat" description="ANK" evidence="12">
    <location>
        <begin position="119"/>
        <end position="151"/>
    </location>
</feature>
<keyword evidence="7" id="KW-0528">Neurotoxin</keyword>
<gene>
    <name evidence="14" type="ORF">HNY73_021126</name>
</gene>
<evidence type="ECO:0000256" key="4">
    <source>
        <dbReference type="ARBA" id="ARBA00022525"/>
    </source>
</evidence>
<evidence type="ECO:0000256" key="12">
    <source>
        <dbReference type="PROSITE-ProRule" id="PRU00023"/>
    </source>
</evidence>
<evidence type="ECO:0000256" key="10">
    <source>
        <dbReference type="ARBA" id="ARBA00023043"/>
    </source>
</evidence>
<dbReference type="EMBL" id="JABXBU010002230">
    <property type="protein sequence ID" value="KAF8768287.1"/>
    <property type="molecule type" value="Genomic_DNA"/>
</dbReference>
<keyword evidence="15" id="KW-1185">Reference proteome</keyword>
<dbReference type="PANTHER" id="PTHR24173">
    <property type="entry name" value="ANKYRIN REPEAT CONTAINING"/>
    <property type="match status" value="1"/>
</dbReference>
<keyword evidence="6" id="KW-0800">Toxin</keyword>
<dbReference type="Gene3D" id="1.25.40.20">
    <property type="entry name" value="Ankyrin repeat-containing domain"/>
    <property type="match status" value="3"/>
</dbReference>
<evidence type="ECO:0000256" key="7">
    <source>
        <dbReference type="ARBA" id="ARBA00022699"/>
    </source>
</evidence>
<dbReference type="PROSITE" id="PS50297">
    <property type="entry name" value="ANK_REP_REGION"/>
    <property type="match status" value="5"/>
</dbReference>
<evidence type="ECO:0000259" key="13">
    <source>
        <dbReference type="PROSITE" id="PS50017"/>
    </source>
</evidence>
<dbReference type="SUPFAM" id="SSF48403">
    <property type="entry name" value="Ankyrin repeat"/>
    <property type="match status" value="1"/>
</dbReference>
<dbReference type="InterPro" id="IPR000488">
    <property type="entry name" value="Death_dom"/>
</dbReference>
<sequence length="893" mass="98647">MIRSIVLSETVKNRSSFNEAKETALHVAARYGHTNAVALLCRCCTDVNLPDEHGETALHIGVWHGFPKIVDTLCNFGAKTNLRNKEEETPLHCAAARGHTDCVRSLLDAGVDLNLVDKCDNTALHLAMRRHHENVASLLLQAGCKMDVFDNQGEGPIHIACRDGLLTLAKTLCSSGCKVNVPNKMGFYPIHLAAKNGHIEIVRILCLSGCVVDQKNREGIPAEISALAQGFNDIADILNKLKNDQQREEYISQLTASVQPVSRIQLKVLGHSGVGKTTLLDSLKCGAHSSKSSIESDYCTSDDPCLSFETNFDSYTHGIDIHQVNISGPCGKSRWPAKVVLVATHADAANCQRNNLTNEYVSTEADAILEAALLRFRHIFDIHDTVYVMDAHVVGSQAMKSFKQHVTNCKNAITQELPKQTGFLESMLVHLQRWRQSSTHFPVMSHQQFCDLVHSQVNPLATAEHIKVMIEQLQLMGELLFLRLETQDLIVLNPRWLCVDIIGQMLSQEHLETAKITGTYTVDDIQLLFPDTDALDLLQVLESLQLCTQCDSNGDIEYEFPCFNMLDSQDYLWEKGDLRYTNAVYGGVRLQSWPADKHLLRCVIPRLQVQLRRYSQNHVSSDCVLQQWRQGSNFTCSSIQGQITLGEFGESIDVKVRAPCFMRIESFYFLSSLLGIIDTTLSEMCPGLLCERHAISPTQLCQHEIQPISHPSHSLLTGLLEHGLSGTVRTPDGSVEEQLADVICLGSTDIVGSNNNNAGGGVVLGPQLHASHLQIPVHQKLCALLDPPEAIGRDWCMLAVLLGLTDMLPHLDPGDNPAESPTSRILREWLKEPSSTVSCLLDKLKELGRTDAVEVIMRAAPFIKVFPVGGEVSSDDISMLCSMSHTSSSNISR</sequence>
<dbReference type="GO" id="GO:0044218">
    <property type="term" value="C:other organism cell membrane"/>
    <property type="evidence" value="ECO:0007669"/>
    <property type="project" value="UniProtKB-KW"/>
</dbReference>
<proteinExistence type="predicted"/>
<dbReference type="SMART" id="SM00248">
    <property type="entry name" value="ANK"/>
    <property type="match status" value="6"/>
</dbReference>
<dbReference type="PANTHER" id="PTHR24173:SF74">
    <property type="entry name" value="ANKYRIN REPEAT DOMAIN-CONTAINING PROTEIN 16"/>
    <property type="match status" value="1"/>
</dbReference>
<keyword evidence="11" id="KW-1053">Target membrane</keyword>
<keyword evidence="14" id="KW-0808">Transferase</keyword>
<dbReference type="Pfam" id="PF00023">
    <property type="entry name" value="Ank"/>
    <property type="match status" value="1"/>
</dbReference>
<dbReference type="Pfam" id="PF12796">
    <property type="entry name" value="Ank_2"/>
    <property type="match status" value="2"/>
</dbReference>
<dbReference type="GO" id="GO:0044231">
    <property type="term" value="C:host cell presynaptic membrane"/>
    <property type="evidence" value="ECO:0007669"/>
    <property type="project" value="UniProtKB-KW"/>
</dbReference>
<dbReference type="GO" id="GO:0006887">
    <property type="term" value="P:exocytosis"/>
    <property type="evidence" value="ECO:0007669"/>
    <property type="project" value="UniProtKB-KW"/>
</dbReference>
<accession>A0A8T0EA77</accession>
<feature type="repeat" description="ANK" evidence="12">
    <location>
        <begin position="86"/>
        <end position="118"/>
    </location>
</feature>